<reference evidence="2 3" key="1">
    <citation type="submission" date="2016-11" db="EMBL/GenBank/DDBJ databases">
        <authorList>
            <person name="Jaros S."/>
            <person name="Januszkiewicz K."/>
            <person name="Wedrychowicz H."/>
        </authorList>
    </citation>
    <scope>NUCLEOTIDE SEQUENCE [LARGE SCALE GENOMIC DNA]</scope>
    <source>
        <strain evidence="2 3">DSM 19436</strain>
    </source>
</reference>
<dbReference type="EMBL" id="FQUP01000003">
    <property type="protein sequence ID" value="SHF95447.1"/>
    <property type="molecule type" value="Genomic_DNA"/>
</dbReference>
<name>A0A1M5FV61_9HYPH</name>
<gene>
    <name evidence="2" type="ORF">SAMN02745157_3184</name>
</gene>
<dbReference type="Gene3D" id="1.20.120.1630">
    <property type="match status" value="1"/>
</dbReference>
<evidence type="ECO:0000256" key="1">
    <source>
        <dbReference type="SAM" id="Phobius"/>
    </source>
</evidence>
<dbReference type="Proteomes" id="UP000184485">
    <property type="component" value="Unassembled WGS sequence"/>
</dbReference>
<feature type="transmembrane region" description="Helical" evidence="1">
    <location>
        <begin position="6"/>
        <end position="25"/>
    </location>
</feature>
<dbReference type="PANTHER" id="PTHR32251">
    <property type="entry name" value="3-OXO-5-ALPHA-STEROID 4-DEHYDROGENASE"/>
    <property type="match status" value="1"/>
</dbReference>
<protein>
    <submittedName>
        <fullName evidence="2">Steroid 5-alpha reductase family enzyme</fullName>
    </submittedName>
</protein>
<keyword evidence="3" id="KW-1185">Reference proteome</keyword>
<dbReference type="OrthoDB" id="9779233at2"/>
<dbReference type="STRING" id="1122133.SAMN02745157_3184"/>
<dbReference type="Pfam" id="PF06966">
    <property type="entry name" value="DUF1295"/>
    <property type="match status" value="1"/>
</dbReference>
<sequence>MTVIVVGLVGAGLVLVAVMTLAWLTQRVTGNAGWSDAFWSFGVGLAGVGLALLPVSGLEWPSSRQLLVALAAGLWSVRLGSHIAARSRGSAEDARYAAFRKEWGAAFQRRLFVFLMIQAAAGWFLGLSILAAAQNPREGLGLQDAAAVALILVAILGETLADRRLQRFRERQQAGQGAVCEDGLWAWSRHPNYFFEWLGWLAYPVFAIDFGGYAFGFVALTGPAFMYWLLVHVSGIPPLEAHMMRSRPEAFARYRDRVPAFFPRPPSRKRA</sequence>
<feature type="transmembrane region" description="Helical" evidence="1">
    <location>
        <begin position="145"/>
        <end position="161"/>
    </location>
</feature>
<organism evidence="2 3">
    <name type="scientific">Kaistia soli DSM 19436</name>
    <dbReference type="NCBI Taxonomy" id="1122133"/>
    <lineage>
        <taxon>Bacteria</taxon>
        <taxon>Pseudomonadati</taxon>
        <taxon>Pseudomonadota</taxon>
        <taxon>Alphaproteobacteria</taxon>
        <taxon>Hyphomicrobiales</taxon>
        <taxon>Kaistiaceae</taxon>
        <taxon>Kaistia</taxon>
    </lineage>
</organism>
<dbReference type="RefSeq" id="WP_073054582.1">
    <property type="nucleotide sequence ID" value="NZ_FQUP01000003.1"/>
</dbReference>
<feature type="transmembrane region" description="Helical" evidence="1">
    <location>
        <begin position="111"/>
        <end position="133"/>
    </location>
</feature>
<accession>A0A1M5FV61</accession>
<dbReference type="PROSITE" id="PS50244">
    <property type="entry name" value="S5A_REDUCTASE"/>
    <property type="match status" value="1"/>
</dbReference>
<dbReference type="InterPro" id="IPR010721">
    <property type="entry name" value="UstE-like"/>
</dbReference>
<dbReference type="PANTHER" id="PTHR32251:SF17">
    <property type="entry name" value="STEROID 5-ALPHA REDUCTASE C-TERMINAL DOMAIN-CONTAINING PROTEIN"/>
    <property type="match status" value="1"/>
</dbReference>
<evidence type="ECO:0000313" key="3">
    <source>
        <dbReference type="Proteomes" id="UP000184485"/>
    </source>
</evidence>
<keyword evidence="1" id="KW-1133">Transmembrane helix</keyword>
<feature type="transmembrane region" description="Helical" evidence="1">
    <location>
        <begin position="37"/>
        <end position="55"/>
    </location>
</feature>
<dbReference type="GO" id="GO:0016020">
    <property type="term" value="C:membrane"/>
    <property type="evidence" value="ECO:0007669"/>
    <property type="project" value="TreeGrafter"/>
</dbReference>
<evidence type="ECO:0000313" key="2">
    <source>
        <dbReference type="EMBL" id="SHF95447.1"/>
    </source>
</evidence>
<proteinExistence type="predicted"/>
<keyword evidence="1" id="KW-0812">Transmembrane</keyword>
<feature type="transmembrane region" description="Helical" evidence="1">
    <location>
        <begin position="197"/>
        <end position="219"/>
    </location>
</feature>
<keyword evidence="1" id="KW-0472">Membrane</keyword>
<dbReference type="AlphaFoldDB" id="A0A1M5FV61"/>